<feature type="compositionally biased region" description="Basic and acidic residues" evidence="1">
    <location>
        <begin position="107"/>
        <end position="120"/>
    </location>
</feature>
<organism evidence="2 3">
    <name type="scientific">Ensete ventricosum</name>
    <name type="common">Abyssinian banana</name>
    <name type="synonym">Musa ensete</name>
    <dbReference type="NCBI Taxonomy" id="4639"/>
    <lineage>
        <taxon>Eukaryota</taxon>
        <taxon>Viridiplantae</taxon>
        <taxon>Streptophyta</taxon>
        <taxon>Embryophyta</taxon>
        <taxon>Tracheophyta</taxon>
        <taxon>Spermatophyta</taxon>
        <taxon>Magnoliopsida</taxon>
        <taxon>Liliopsida</taxon>
        <taxon>Zingiberales</taxon>
        <taxon>Musaceae</taxon>
        <taxon>Ensete</taxon>
    </lineage>
</organism>
<sequence length="120" mass="12538">MAKPLAGMDGHGRPLAGAATHGQVGCKGSRLRPRLPARERLDAHRRSPAGATATRGHGQLWPAHRGDQLQGTRKGLPPAASPTVSRGGDAGRKGNRPLAGWLPTSKGNRDSGCEVRMKEG</sequence>
<feature type="region of interest" description="Disordered" evidence="1">
    <location>
        <begin position="1"/>
        <end position="120"/>
    </location>
</feature>
<proteinExistence type="predicted"/>
<feature type="compositionally biased region" description="Basic and acidic residues" evidence="1">
    <location>
        <begin position="36"/>
        <end position="45"/>
    </location>
</feature>
<comment type="caution">
    <text evidence="2">The sequence shown here is derived from an EMBL/GenBank/DDBJ whole genome shotgun (WGS) entry which is preliminary data.</text>
</comment>
<dbReference type="AlphaFoldDB" id="A0A426X2C6"/>
<evidence type="ECO:0000313" key="3">
    <source>
        <dbReference type="Proteomes" id="UP000287651"/>
    </source>
</evidence>
<accession>A0A426X2C6</accession>
<name>A0A426X2C6_ENSVE</name>
<gene>
    <name evidence="2" type="ORF">B296_00050088</name>
</gene>
<reference evidence="2 3" key="1">
    <citation type="journal article" date="2014" name="Agronomy (Basel)">
        <title>A Draft Genome Sequence for Ensete ventricosum, the Drought-Tolerant Tree Against Hunger.</title>
        <authorList>
            <person name="Harrison J."/>
            <person name="Moore K.A."/>
            <person name="Paszkiewicz K."/>
            <person name="Jones T."/>
            <person name="Grant M."/>
            <person name="Ambacheew D."/>
            <person name="Muzemil S."/>
            <person name="Studholme D.J."/>
        </authorList>
    </citation>
    <scope>NUCLEOTIDE SEQUENCE [LARGE SCALE GENOMIC DNA]</scope>
</reference>
<dbReference type="EMBL" id="AMZH03028622">
    <property type="protein sequence ID" value="RRT33617.1"/>
    <property type="molecule type" value="Genomic_DNA"/>
</dbReference>
<evidence type="ECO:0000313" key="2">
    <source>
        <dbReference type="EMBL" id="RRT33617.1"/>
    </source>
</evidence>
<dbReference type="Proteomes" id="UP000287651">
    <property type="component" value="Unassembled WGS sequence"/>
</dbReference>
<evidence type="ECO:0000256" key="1">
    <source>
        <dbReference type="SAM" id="MobiDB-lite"/>
    </source>
</evidence>
<protein>
    <submittedName>
        <fullName evidence="2">Uncharacterized protein</fullName>
    </submittedName>
</protein>